<keyword evidence="2" id="KW-1185">Reference proteome</keyword>
<reference evidence="1 2" key="1">
    <citation type="journal article" date="2020" name="IScience">
        <title>Genome Sequencing of the Endangered Kingdonia uniflora (Circaeasteraceae, Ranunculales) Reveals Potential Mechanisms of Evolutionary Specialization.</title>
        <authorList>
            <person name="Sun Y."/>
            <person name="Deng T."/>
            <person name="Zhang A."/>
            <person name="Moore M.J."/>
            <person name="Landis J.B."/>
            <person name="Lin N."/>
            <person name="Zhang H."/>
            <person name="Zhang X."/>
            <person name="Huang J."/>
            <person name="Zhang X."/>
            <person name="Sun H."/>
            <person name="Wang H."/>
        </authorList>
    </citation>
    <scope>NUCLEOTIDE SEQUENCE [LARGE SCALE GENOMIC DNA]</scope>
    <source>
        <strain evidence="1">TB1705</strain>
        <tissue evidence="1">Leaf</tissue>
    </source>
</reference>
<protein>
    <submittedName>
        <fullName evidence="1">Uncharacterized protein</fullName>
    </submittedName>
</protein>
<comment type="caution">
    <text evidence="1">The sequence shown here is derived from an EMBL/GenBank/DDBJ whole genome shotgun (WGS) entry which is preliminary data.</text>
</comment>
<dbReference type="Proteomes" id="UP000541444">
    <property type="component" value="Unassembled WGS sequence"/>
</dbReference>
<gene>
    <name evidence="1" type="ORF">GIB67_040822</name>
</gene>
<evidence type="ECO:0000313" key="1">
    <source>
        <dbReference type="EMBL" id="KAF6174329.1"/>
    </source>
</evidence>
<feature type="non-terminal residue" evidence="1">
    <location>
        <position position="1"/>
    </location>
</feature>
<accession>A0A7J7P4G0</accession>
<evidence type="ECO:0000313" key="2">
    <source>
        <dbReference type="Proteomes" id="UP000541444"/>
    </source>
</evidence>
<proteinExistence type="predicted"/>
<dbReference type="AlphaFoldDB" id="A0A7J7P4G0"/>
<name>A0A7J7P4G0_9MAGN</name>
<feature type="non-terminal residue" evidence="1">
    <location>
        <position position="74"/>
    </location>
</feature>
<organism evidence="1 2">
    <name type="scientific">Kingdonia uniflora</name>
    <dbReference type="NCBI Taxonomy" id="39325"/>
    <lineage>
        <taxon>Eukaryota</taxon>
        <taxon>Viridiplantae</taxon>
        <taxon>Streptophyta</taxon>
        <taxon>Embryophyta</taxon>
        <taxon>Tracheophyta</taxon>
        <taxon>Spermatophyta</taxon>
        <taxon>Magnoliopsida</taxon>
        <taxon>Ranunculales</taxon>
        <taxon>Circaeasteraceae</taxon>
        <taxon>Kingdonia</taxon>
    </lineage>
</organism>
<sequence length="74" mass="8670">GSDTSSWSKLDLHLLEFWLSLWSKQRSTQKRINLKRITRSITLNARNDPTKVGQTLTLKSMQNKIKAIRTQNMR</sequence>
<dbReference type="EMBL" id="JACGCM010000276">
    <property type="protein sequence ID" value="KAF6174329.1"/>
    <property type="molecule type" value="Genomic_DNA"/>
</dbReference>